<reference evidence="2 3" key="1">
    <citation type="submission" date="2018-11" db="EMBL/GenBank/DDBJ databases">
        <title>Lysobacter cryohumiis sp. nov., isolated from soil in the Tianshan Mountains, Xinjiang, China.</title>
        <authorList>
            <person name="Luo Y."/>
            <person name="Sheng H."/>
        </authorList>
    </citation>
    <scope>NUCLEOTIDE SEQUENCE [LARGE SCALE GENOMIC DNA]</scope>
    <source>
        <strain evidence="2 3">ZS60</strain>
    </source>
</reference>
<gene>
    <name evidence="2" type="ORF">EER27_15195</name>
</gene>
<protein>
    <submittedName>
        <fullName evidence="2">CDP-alcohol phosphatidyltransferase family protein</fullName>
    </submittedName>
</protein>
<dbReference type="AlphaFoldDB" id="A0A3M8SS27"/>
<feature type="transmembrane region" description="Helical" evidence="1">
    <location>
        <begin position="182"/>
        <end position="205"/>
    </location>
</feature>
<dbReference type="EMBL" id="RIBS01000009">
    <property type="protein sequence ID" value="RNF82286.1"/>
    <property type="molecule type" value="Genomic_DNA"/>
</dbReference>
<keyword evidence="2" id="KW-0808">Transferase</keyword>
<accession>A0A3M8SS27</accession>
<evidence type="ECO:0000313" key="2">
    <source>
        <dbReference type="EMBL" id="RNF82286.1"/>
    </source>
</evidence>
<feature type="transmembrane region" description="Helical" evidence="1">
    <location>
        <begin position="29"/>
        <end position="48"/>
    </location>
</feature>
<keyword evidence="1" id="KW-0472">Membrane</keyword>
<keyword evidence="3" id="KW-1185">Reference proteome</keyword>
<feature type="transmembrane region" description="Helical" evidence="1">
    <location>
        <begin position="125"/>
        <end position="146"/>
    </location>
</feature>
<evidence type="ECO:0000256" key="1">
    <source>
        <dbReference type="SAM" id="Phobius"/>
    </source>
</evidence>
<keyword evidence="1" id="KW-0812">Transmembrane</keyword>
<dbReference type="GO" id="GO:0016740">
    <property type="term" value="F:transferase activity"/>
    <property type="evidence" value="ECO:0007669"/>
    <property type="project" value="UniProtKB-KW"/>
</dbReference>
<feature type="transmembrane region" description="Helical" evidence="1">
    <location>
        <begin position="158"/>
        <end position="176"/>
    </location>
</feature>
<feature type="transmembrane region" description="Helical" evidence="1">
    <location>
        <begin position="100"/>
        <end position="119"/>
    </location>
</feature>
<evidence type="ECO:0000313" key="3">
    <source>
        <dbReference type="Proteomes" id="UP000267049"/>
    </source>
</evidence>
<dbReference type="Proteomes" id="UP000267049">
    <property type="component" value="Unassembled WGS sequence"/>
</dbReference>
<name>A0A3M8SS27_9GAMM</name>
<dbReference type="InterPro" id="IPR043130">
    <property type="entry name" value="CDP-OH_PTrfase_TM_dom"/>
</dbReference>
<organism evidence="2 3">
    <name type="scientific">Montanilutibacter psychrotolerans</name>
    <dbReference type="NCBI Taxonomy" id="1327343"/>
    <lineage>
        <taxon>Bacteria</taxon>
        <taxon>Pseudomonadati</taxon>
        <taxon>Pseudomonadota</taxon>
        <taxon>Gammaproteobacteria</taxon>
        <taxon>Lysobacterales</taxon>
        <taxon>Lysobacteraceae</taxon>
        <taxon>Montanilutibacter</taxon>
    </lineage>
</organism>
<feature type="transmembrane region" description="Helical" evidence="1">
    <location>
        <begin position="54"/>
        <end position="79"/>
    </location>
</feature>
<sequence>MDAARPWRERWSRAVVVWLRARGATPNRLSWSSVVFAMVAGLSLMLALREPPASAAALLVIAAVAMQARLASSRLDGLLATYARLRGRAGEVYNDAPDRAADALVFVGLGYGLAPTFAWGVDLGWAAALLALSTAYVRVLGVACGLPERADGLMPRRRRMAVMSVAALIAAVLVGVGETRLAAWALAVATALVATGAAVTAALRLRAIVHRLEAR</sequence>
<keyword evidence="1" id="KW-1133">Transmembrane helix</keyword>
<dbReference type="OrthoDB" id="1034332at2"/>
<comment type="caution">
    <text evidence="2">The sequence shown here is derived from an EMBL/GenBank/DDBJ whole genome shotgun (WGS) entry which is preliminary data.</text>
</comment>
<dbReference type="Gene3D" id="1.20.120.1760">
    <property type="match status" value="1"/>
</dbReference>
<proteinExistence type="predicted"/>